<dbReference type="SUPFAM" id="SSF55785">
    <property type="entry name" value="PYP-like sensor domain (PAS domain)"/>
    <property type="match status" value="1"/>
</dbReference>
<evidence type="ECO:0000259" key="2">
    <source>
        <dbReference type="PROSITE" id="PS50887"/>
    </source>
</evidence>
<dbReference type="InterPro" id="IPR029016">
    <property type="entry name" value="GAF-like_dom_sf"/>
</dbReference>
<dbReference type="CDD" id="cd01948">
    <property type="entry name" value="EAL"/>
    <property type="match status" value="1"/>
</dbReference>
<dbReference type="Pfam" id="PF00990">
    <property type="entry name" value="GGDEF"/>
    <property type="match status" value="1"/>
</dbReference>
<keyword evidence="4" id="KW-1185">Reference proteome</keyword>
<dbReference type="InterPro" id="IPR013655">
    <property type="entry name" value="PAS_fold_3"/>
</dbReference>
<evidence type="ECO:0000313" key="3">
    <source>
        <dbReference type="EMBL" id="MEQ2520630.1"/>
    </source>
</evidence>
<dbReference type="RefSeq" id="WP_349216176.1">
    <property type="nucleotide sequence ID" value="NZ_JBBMFA010000094.1"/>
</dbReference>
<dbReference type="EMBL" id="JBBMFA010000094">
    <property type="protein sequence ID" value="MEQ2520630.1"/>
    <property type="molecule type" value="Genomic_DNA"/>
</dbReference>
<proteinExistence type="predicted"/>
<dbReference type="InterPro" id="IPR035919">
    <property type="entry name" value="EAL_sf"/>
</dbReference>
<dbReference type="Pfam" id="PF00563">
    <property type="entry name" value="EAL"/>
    <property type="match status" value="1"/>
</dbReference>
<comment type="caution">
    <text evidence="3">The sequence shown here is derived from an EMBL/GenBank/DDBJ whole genome shotgun (WGS) entry which is preliminary data.</text>
</comment>
<dbReference type="InterPro" id="IPR029787">
    <property type="entry name" value="Nucleotide_cyclase"/>
</dbReference>
<dbReference type="CDD" id="cd00130">
    <property type="entry name" value="PAS"/>
    <property type="match status" value="1"/>
</dbReference>
<dbReference type="PANTHER" id="PTHR33121:SF70">
    <property type="entry name" value="SIGNALING PROTEIN YKOW"/>
    <property type="match status" value="1"/>
</dbReference>
<name>A0ABV1GFK4_9FIRM</name>
<dbReference type="Proteomes" id="UP001477672">
    <property type="component" value="Unassembled WGS sequence"/>
</dbReference>
<dbReference type="InterPro" id="IPR043128">
    <property type="entry name" value="Rev_trsase/Diguanyl_cyclase"/>
</dbReference>
<dbReference type="SMART" id="SM00267">
    <property type="entry name" value="GGDEF"/>
    <property type="match status" value="1"/>
</dbReference>
<organism evidence="3 4">
    <name type="scientific">Ruthenibacterium intestinale</name>
    <dbReference type="NCBI Taxonomy" id="3133163"/>
    <lineage>
        <taxon>Bacteria</taxon>
        <taxon>Bacillati</taxon>
        <taxon>Bacillota</taxon>
        <taxon>Clostridia</taxon>
        <taxon>Eubacteriales</taxon>
        <taxon>Oscillospiraceae</taxon>
        <taxon>Ruthenibacterium</taxon>
    </lineage>
</organism>
<reference evidence="3 4" key="1">
    <citation type="submission" date="2024-03" db="EMBL/GenBank/DDBJ databases">
        <title>Human intestinal bacterial collection.</title>
        <authorList>
            <person name="Pauvert C."/>
            <person name="Hitch T.C.A."/>
            <person name="Clavel T."/>
        </authorList>
    </citation>
    <scope>NUCLEOTIDE SEQUENCE [LARGE SCALE GENOMIC DNA]</scope>
    <source>
        <strain evidence="3 4">CLA-JM-H11</strain>
    </source>
</reference>
<sequence length="989" mass="112965">MNLKFYRDPQQVHDLLNMFSQSTGDFYVFFDCLTRTVAFSENLRNVFEHPAADRLVCTLEEWRKNVDMRDIARLESIFQDLLAKKYDTYDLYYRAVDRNGELLWINSRGKCFAGPDGRPLYVLGRLSRAVPAELPSSASDFQIAELKKETQKLLSGIKDGFLLLVDVDDLKSINLKRGRDFGDALLKDVAHVIQNETPGDQRCFRVNGDWFSINLPGASSSDVTAAFGRIQQKLSGQCTLSAGCVSYTDYATPDADTLLQYAEIALDTSKAHGKNQLNFFSPEDYEKRLRTLELREELEASVTSGFRGFSLCYQPQIFSGSYDLYGAEALLRYTSPRLGPVSPVEFVPILEQTDLIYPVGMWVLETALAQCNAWRAKAPQVHMSVNMSYSQLRKSTVKQDVLNSLRRSGLPGSALTIEVTESMELLNYPDLNQIFRQWKTHGISISVDDFGTGYSSLSRLKEMDIDEIKIDRCFVNNIQKSVYNQRLLNNIVELADGCQIHVCCEGVETAEELALLEKLQPSLYQGFLFARPCSEKEFSAQYLCPKEELPWASLRQKVSLPSSSSETLPSPDASEEIAQTILNAETDIFYLSDLDTYELYYLNPAGQKTFDVRDYKGKKCYQVLQGADKPCSFCTNAFLRRDSFHLWENKNEYCGRHFLLKDKLVEYQGKNVRLEVALDITKQELVSEQARERLAFADRIVGYMNTLSRQSDYDRAVGQVLASVGDFYQSDRAYLFEPSLVHPGHWDNTFEWCAPDVSHQKENLQNVSPDALARWLAIFEKEQSIILHNLAPLRESSPVEWEILSQQGIHRLIAVPVRDEGKTIGFIGVDNPRYAIHDDSQVRVLAGFLLTRIRQDRNERRYQALLRSSDQDVLAALQVGFWLMRLDRNETVPRQILFNEVAARLLGFTRDCSPAENCRVWYSRIVEADRPKLEEKLHQTVQNGALLQTAIHWRHPQKGIVLLRFSGIRLQSTDDWIELKGYCRILDET</sequence>
<feature type="domain" description="EAL" evidence="1">
    <location>
        <begin position="291"/>
        <end position="546"/>
    </location>
</feature>
<feature type="domain" description="GGDEF" evidence="2">
    <location>
        <begin position="158"/>
        <end position="282"/>
    </location>
</feature>
<dbReference type="NCBIfam" id="TIGR00254">
    <property type="entry name" value="GGDEF"/>
    <property type="match status" value="1"/>
</dbReference>
<dbReference type="InterPro" id="IPR001633">
    <property type="entry name" value="EAL_dom"/>
</dbReference>
<dbReference type="PROSITE" id="PS50883">
    <property type="entry name" value="EAL"/>
    <property type="match status" value="1"/>
</dbReference>
<dbReference type="Pfam" id="PF01590">
    <property type="entry name" value="GAF"/>
    <property type="match status" value="1"/>
</dbReference>
<dbReference type="PANTHER" id="PTHR33121">
    <property type="entry name" value="CYCLIC DI-GMP PHOSPHODIESTERASE PDEF"/>
    <property type="match status" value="1"/>
</dbReference>
<dbReference type="InterPro" id="IPR003018">
    <property type="entry name" value="GAF"/>
</dbReference>
<dbReference type="Gene3D" id="3.30.450.40">
    <property type="match status" value="1"/>
</dbReference>
<dbReference type="CDD" id="cd01949">
    <property type="entry name" value="GGDEF"/>
    <property type="match status" value="1"/>
</dbReference>
<dbReference type="SMART" id="SM00052">
    <property type="entry name" value="EAL"/>
    <property type="match status" value="1"/>
</dbReference>
<dbReference type="Gene3D" id="3.20.20.450">
    <property type="entry name" value="EAL domain"/>
    <property type="match status" value="1"/>
</dbReference>
<accession>A0ABV1GFK4</accession>
<dbReference type="PROSITE" id="PS50887">
    <property type="entry name" value="GGDEF"/>
    <property type="match status" value="1"/>
</dbReference>
<evidence type="ECO:0000313" key="4">
    <source>
        <dbReference type="Proteomes" id="UP001477672"/>
    </source>
</evidence>
<gene>
    <name evidence="3" type="ORF">WMO24_09345</name>
</gene>
<dbReference type="SUPFAM" id="SSF55073">
    <property type="entry name" value="Nucleotide cyclase"/>
    <property type="match status" value="1"/>
</dbReference>
<dbReference type="SUPFAM" id="SSF55781">
    <property type="entry name" value="GAF domain-like"/>
    <property type="match status" value="1"/>
</dbReference>
<protein>
    <submittedName>
        <fullName evidence="3">EAL domain-containing protein</fullName>
    </submittedName>
</protein>
<dbReference type="SUPFAM" id="SSF141868">
    <property type="entry name" value="EAL domain-like"/>
    <property type="match status" value="1"/>
</dbReference>
<dbReference type="InterPro" id="IPR000160">
    <property type="entry name" value="GGDEF_dom"/>
</dbReference>
<dbReference type="InterPro" id="IPR050706">
    <property type="entry name" value="Cyclic-di-GMP_PDE-like"/>
</dbReference>
<dbReference type="InterPro" id="IPR000014">
    <property type="entry name" value="PAS"/>
</dbReference>
<dbReference type="Gene3D" id="3.30.450.20">
    <property type="entry name" value="PAS domain"/>
    <property type="match status" value="2"/>
</dbReference>
<dbReference type="Gene3D" id="3.30.70.270">
    <property type="match status" value="1"/>
</dbReference>
<dbReference type="InterPro" id="IPR035965">
    <property type="entry name" value="PAS-like_dom_sf"/>
</dbReference>
<dbReference type="Pfam" id="PF08447">
    <property type="entry name" value="PAS_3"/>
    <property type="match status" value="1"/>
</dbReference>
<evidence type="ECO:0000259" key="1">
    <source>
        <dbReference type="PROSITE" id="PS50883"/>
    </source>
</evidence>